<accession>A0A9W9P9J3</accession>
<dbReference type="RefSeq" id="XP_056503459.1">
    <property type="nucleotide sequence ID" value="XM_056640965.1"/>
</dbReference>
<evidence type="ECO:0000313" key="3">
    <source>
        <dbReference type="Proteomes" id="UP001147733"/>
    </source>
</evidence>
<evidence type="ECO:0000313" key="2">
    <source>
        <dbReference type="EMBL" id="KAJ5240454.1"/>
    </source>
</evidence>
<dbReference type="EMBL" id="JAPQKT010000002">
    <property type="protein sequence ID" value="KAJ5240454.1"/>
    <property type="molecule type" value="Genomic_DNA"/>
</dbReference>
<comment type="caution">
    <text evidence="2">The sequence shown here is derived from an EMBL/GenBank/DDBJ whole genome shotgun (WGS) entry which is preliminary data.</text>
</comment>
<evidence type="ECO:0000256" key="1">
    <source>
        <dbReference type="SAM" id="MobiDB-lite"/>
    </source>
</evidence>
<feature type="region of interest" description="Disordered" evidence="1">
    <location>
        <begin position="64"/>
        <end position="143"/>
    </location>
</feature>
<name>A0A9W9P9J3_PENCI</name>
<keyword evidence="3" id="KW-1185">Reference proteome</keyword>
<sequence>MSQHSSQNWPKWEEDNLLPWLDAHRELSWEARAEAYYEELGIRRRIDSIRGKKYHILRKRRLARAKASAQRKNQKRQRRLRRLGGPRKGFASLSKAKNDNIDQWLQKIPSEGPISSTSKSPTEETHSVYTTPAPDYPPPQEFQSRSGLWDYVHRICATKGLFLHRQ</sequence>
<protein>
    <submittedName>
        <fullName evidence="2">Uncharacterized protein</fullName>
    </submittedName>
</protein>
<reference evidence="2" key="1">
    <citation type="submission" date="2022-11" db="EMBL/GenBank/DDBJ databases">
        <authorList>
            <person name="Petersen C."/>
        </authorList>
    </citation>
    <scope>NUCLEOTIDE SEQUENCE</scope>
    <source>
        <strain evidence="2">IBT 23319</strain>
    </source>
</reference>
<dbReference type="OrthoDB" id="4265129at2759"/>
<dbReference type="Proteomes" id="UP001147733">
    <property type="component" value="Unassembled WGS sequence"/>
</dbReference>
<proteinExistence type="predicted"/>
<dbReference type="GeneID" id="81380132"/>
<organism evidence="2 3">
    <name type="scientific">Penicillium citrinum</name>
    <dbReference type="NCBI Taxonomy" id="5077"/>
    <lineage>
        <taxon>Eukaryota</taxon>
        <taxon>Fungi</taxon>
        <taxon>Dikarya</taxon>
        <taxon>Ascomycota</taxon>
        <taxon>Pezizomycotina</taxon>
        <taxon>Eurotiomycetes</taxon>
        <taxon>Eurotiomycetidae</taxon>
        <taxon>Eurotiales</taxon>
        <taxon>Aspergillaceae</taxon>
        <taxon>Penicillium</taxon>
    </lineage>
</organism>
<dbReference type="AlphaFoldDB" id="A0A9W9P9J3"/>
<reference evidence="2" key="2">
    <citation type="journal article" date="2023" name="IMA Fungus">
        <title>Comparative genomic study of the Penicillium genus elucidates a diverse pangenome and 15 lateral gene transfer events.</title>
        <authorList>
            <person name="Petersen C."/>
            <person name="Sorensen T."/>
            <person name="Nielsen M.R."/>
            <person name="Sondergaard T.E."/>
            <person name="Sorensen J.L."/>
            <person name="Fitzpatrick D.A."/>
            <person name="Frisvad J.C."/>
            <person name="Nielsen K.L."/>
        </authorList>
    </citation>
    <scope>NUCLEOTIDE SEQUENCE</scope>
    <source>
        <strain evidence="2">IBT 23319</strain>
    </source>
</reference>
<feature type="compositionally biased region" description="Basic residues" evidence="1">
    <location>
        <begin position="72"/>
        <end position="85"/>
    </location>
</feature>
<gene>
    <name evidence="2" type="ORF">N7469_002045</name>
</gene>